<reference evidence="2 3" key="1">
    <citation type="submission" date="2020-07" db="EMBL/GenBank/DDBJ databases">
        <title>Genomic Encyclopedia of Type Strains, Phase IV (KMG-V): Genome sequencing to study the core and pangenomes of soil and plant-associated prokaryotes.</title>
        <authorList>
            <person name="Whitman W."/>
        </authorList>
    </citation>
    <scope>NUCLEOTIDE SEQUENCE [LARGE SCALE GENOMIC DNA]</scope>
    <source>
        <strain evidence="2 3">M8UP30</strain>
    </source>
</reference>
<evidence type="ECO:0000313" key="2">
    <source>
        <dbReference type="EMBL" id="NYF51914.1"/>
    </source>
</evidence>
<feature type="transmembrane region" description="Helical" evidence="1">
    <location>
        <begin position="29"/>
        <end position="48"/>
    </location>
</feature>
<accession>A0A7Y9T528</accession>
<dbReference type="Proteomes" id="UP000534186">
    <property type="component" value="Unassembled WGS sequence"/>
</dbReference>
<proteinExistence type="predicted"/>
<evidence type="ECO:0000313" key="3">
    <source>
        <dbReference type="Proteomes" id="UP000534186"/>
    </source>
</evidence>
<keyword evidence="1" id="KW-0472">Membrane</keyword>
<organism evidence="2 3">
    <name type="scientific">Tunturiibacter lichenicola</name>
    <dbReference type="NCBI Taxonomy" id="2051959"/>
    <lineage>
        <taxon>Bacteria</taxon>
        <taxon>Pseudomonadati</taxon>
        <taxon>Acidobacteriota</taxon>
        <taxon>Terriglobia</taxon>
        <taxon>Terriglobales</taxon>
        <taxon>Acidobacteriaceae</taxon>
        <taxon>Tunturiibacter</taxon>
    </lineage>
</organism>
<protein>
    <submittedName>
        <fullName evidence="2">Uncharacterized protein</fullName>
    </submittedName>
</protein>
<name>A0A7Y9T528_9BACT</name>
<keyword evidence="1" id="KW-0812">Transmembrane</keyword>
<gene>
    <name evidence="2" type="ORF">HDF12_002279</name>
</gene>
<sequence length="49" mass="5772">MQPCCHHNQSVGYFSSRAPGKTVKYWETYNFQVFSSTIVLIGFWNYAYN</sequence>
<evidence type="ECO:0000256" key="1">
    <source>
        <dbReference type="SAM" id="Phobius"/>
    </source>
</evidence>
<dbReference type="EMBL" id="JACCCV010000001">
    <property type="protein sequence ID" value="NYF51914.1"/>
    <property type="molecule type" value="Genomic_DNA"/>
</dbReference>
<comment type="caution">
    <text evidence="2">The sequence shown here is derived from an EMBL/GenBank/DDBJ whole genome shotgun (WGS) entry which is preliminary data.</text>
</comment>
<keyword evidence="1" id="KW-1133">Transmembrane helix</keyword>
<dbReference type="AlphaFoldDB" id="A0A7Y9T528"/>